<comment type="caution">
    <text evidence="1">The sequence shown here is derived from an EMBL/GenBank/DDBJ whole genome shotgun (WGS) entry which is preliminary data.</text>
</comment>
<evidence type="ECO:0000313" key="2">
    <source>
        <dbReference type="Proteomes" id="UP000658720"/>
    </source>
</evidence>
<dbReference type="EMBL" id="JADEVV010000004">
    <property type="protein sequence ID" value="MBE9252722.1"/>
    <property type="molecule type" value="Genomic_DNA"/>
</dbReference>
<dbReference type="Proteomes" id="UP000658720">
    <property type="component" value="Unassembled WGS sequence"/>
</dbReference>
<name>A0ABR9VMZ3_9SYNC</name>
<reference evidence="1 2" key="1">
    <citation type="submission" date="2020-10" db="EMBL/GenBank/DDBJ databases">
        <authorList>
            <person name="Castelo-Branco R."/>
            <person name="Eusebio N."/>
            <person name="Adriana R."/>
            <person name="Vieira A."/>
            <person name="Brugerolle De Fraissinette N."/>
            <person name="Rezende De Castro R."/>
            <person name="Schneider M.P."/>
            <person name="Vasconcelos V."/>
            <person name="Leao P.N."/>
        </authorList>
    </citation>
    <scope>NUCLEOTIDE SEQUENCE [LARGE SCALE GENOMIC DNA]</scope>
    <source>
        <strain evidence="1 2">LEGE 00031</strain>
    </source>
</reference>
<proteinExistence type="predicted"/>
<keyword evidence="2" id="KW-1185">Reference proteome</keyword>
<evidence type="ECO:0000313" key="1">
    <source>
        <dbReference type="EMBL" id="MBE9252722.1"/>
    </source>
</evidence>
<sequence length="391" mass="44117">MKFNKLLALRVLKEVGEEALSELVNNLRMLVQQSAQLVFRQTLIVSYKNGRRLLKEILLDPDGRGKVFRDALGINASRVKEWGEKGTKPWTFALALDNWIESIKNPAIENFTEELIEEFFDSCSEAFYVIANTADQYMLEQKLSQTTLLGDQEFVEITPNRDYEEEKIIIAGPAELIKPTIVQTLAQHQLLEERDLGMWVGEPVRQNITGSPLPIMLRVILSDREGVLSGAKRVQITIPDVRREKLGWNEIKSAVGGINGYMWGEWKTSARLDGGREISVYTASEDEGLDMVAKLAVFSNQEIIGITSVRERREGARKRLDALRKKPTRIYPYGFTILNQQKVINEEAGTATLSGVYQRRKTSLIPLWTDAQPAGYSELVAELFRSPGADG</sequence>
<accession>A0ABR9VMZ3</accession>
<organism evidence="1 2">
    <name type="scientific">Synechocystis salina LEGE 00031</name>
    <dbReference type="NCBI Taxonomy" id="1828736"/>
    <lineage>
        <taxon>Bacteria</taxon>
        <taxon>Bacillati</taxon>
        <taxon>Cyanobacteriota</taxon>
        <taxon>Cyanophyceae</taxon>
        <taxon>Synechococcales</taxon>
        <taxon>Merismopediaceae</taxon>
        <taxon>Synechocystis</taxon>
    </lineage>
</organism>
<gene>
    <name evidence="1" type="ORF">IQ217_02410</name>
</gene>
<protein>
    <submittedName>
        <fullName evidence="1">Uncharacterized protein</fullName>
    </submittedName>
</protein>